<proteinExistence type="predicted"/>
<name>A0ACD4B179_9CAUD</name>
<sequence>MKINYFVRDVLLFFIINSFVFTTIYLWQNDMIMPNQGSYIQKQNGR</sequence>
<reference evidence="1 2" key="1">
    <citation type="journal article" date="2012" name="Proc. Natl. Acad. Sci. U.S.A.">
        <title>A novel lineage of myoviruses infecting cyanobacteria is widespread in the oceans.</title>
        <authorList>
            <person name="Sabehi G."/>
            <person name="Shaulov L."/>
            <person name="Silver D.H."/>
            <person name="Yanai I."/>
            <person name="Harel A."/>
            <person name="Lindell D."/>
        </authorList>
    </citation>
    <scope>NUCLEOTIDE SEQUENCE [LARGE SCALE GENOMIC DNA]</scope>
</reference>
<evidence type="ECO:0000313" key="2">
    <source>
        <dbReference type="Proteomes" id="UP000007178"/>
    </source>
</evidence>
<dbReference type="EMBL" id="JQ245707">
    <property type="protein sequence ID" value="UTS51905.1"/>
    <property type="molecule type" value="Genomic_DNA"/>
</dbReference>
<keyword evidence="2" id="KW-1185">Reference proteome</keyword>
<dbReference type="Proteomes" id="UP000007178">
    <property type="component" value="Segment"/>
</dbReference>
<protein>
    <submittedName>
        <fullName evidence="1">Uncharacterized protein</fullName>
    </submittedName>
</protein>
<accession>A0ACD4B179</accession>
<organism evidence="1 2">
    <name type="scientific">Cyanophage S-TIM5</name>
    <dbReference type="NCBI Taxonomy" id="1137745"/>
    <lineage>
        <taxon>Viruses</taxon>
        <taxon>Duplodnaviria</taxon>
        <taxon>Heunggongvirae</taxon>
        <taxon>Uroviricota</taxon>
        <taxon>Caudoviricetes</taxon>
        <taxon>Aurunvirus</taxon>
        <taxon>Aurunvirus STIM5</taxon>
    </lineage>
</organism>
<evidence type="ECO:0000313" key="1">
    <source>
        <dbReference type="EMBL" id="UTS51905.1"/>
    </source>
</evidence>